<name>A0A511Z614_9BACL</name>
<evidence type="ECO:0000313" key="1">
    <source>
        <dbReference type="EMBL" id="GEN82852.1"/>
    </source>
</evidence>
<dbReference type="AlphaFoldDB" id="A0A511Z614"/>
<dbReference type="EMBL" id="BJYL01000015">
    <property type="protein sequence ID" value="GEN82852.1"/>
    <property type="molecule type" value="Genomic_DNA"/>
</dbReference>
<sequence length="78" mass="8952">MEPIKIENDEVKKAIQSGRPYIQVDAKKYLLMEVEVVNEYAAYVVTDPVEEKRLRATLDRENPILTDEEINAMLGIDS</sequence>
<dbReference type="RefSeq" id="WP_147056256.1">
    <property type="nucleotide sequence ID" value="NZ_BJYL01000015.1"/>
</dbReference>
<protein>
    <submittedName>
        <fullName evidence="1">Uncharacterized protein</fullName>
    </submittedName>
</protein>
<dbReference type="OrthoDB" id="2885943at2"/>
<proteinExistence type="predicted"/>
<dbReference type="Proteomes" id="UP000321901">
    <property type="component" value="Unassembled WGS sequence"/>
</dbReference>
<organism evidence="1 2">
    <name type="scientific">Sporosarcina luteola</name>
    <dbReference type="NCBI Taxonomy" id="582850"/>
    <lineage>
        <taxon>Bacteria</taxon>
        <taxon>Bacillati</taxon>
        <taxon>Bacillota</taxon>
        <taxon>Bacilli</taxon>
        <taxon>Bacillales</taxon>
        <taxon>Caryophanaceae</taxon>
        <taxon>Sporosarcina</taxon>
    </lineage>
</organism>
<accession>A0A511Z614</accession>
<evidence type="ECO:0000313" key="2">
    <source>
        <dbReference type="Proteomes" id="UP000321901"/>
    </source>
</evidence>
<comment type="caution">
    <text evidence="1">The sequence shown here is derived from an EMBL/GenBank/DDBJ whole genome shotgun (WGS) entry which is preliminary data.</text>
</comment>
<keyword evidence="2" id="KW-1185">Reference proteome</keyword>
<reference evidence="1 2" key="1">
    <citation type="submission" date="2019-07" db="EMBL/GenBank/DDBJ databases">
        <title>Whole genome shotgun sequence of Sporosarcina luteola NBRC 105378.</title>
        <authorList>
            <person name="Hosoyama A."/>
            <person name="Uohara A."/>
            <person name="Ohji S."/>
            <person name="Ichikawa N."/>
        </authorList>
    </citation>
    <scope>NUCLEOTIDE SEQUENCE [LARGE SCALE GENOMIC DNA]</scope>
    <source>
        <strain evidence="1 2">NBRC 105378</strain>
    </source>
</reference>
<gene>
    <name evidence="1" type="ORF">SLU01_11640</name>
</gene>